<dbReference type="Proteomes" id="UP000779508">
    <property type="component" value="Unassembled WGS sequence"/>
</dbReference>
<evidence type="ECO:0000313" key="3">
    <source>
        <dbReference type="Proteomes" id="UP000779508"/>
    </source>
</evidence>
<keyword evidence="3" id="KW-1185">Reference proteome</keyword>
<reference evidence="2 3" key="1">
    <citation type="submission" date="2021-06" db="EMBL/GenBank/DDBJ databases">
        <authorList>
            <person name="Sun Q."/>
            <person name="Li D."/>
        </authorList>
    </citation>
    <scope>NUCLEOTIDE SEQUENCE [LARGE SCALE GENOMIC DNA]</scope>
    <source>
        <strain evidence="2 3">MSJ-5</strain>
    </source>
</reference>
<dbReference type="Pfam" id="PF08346">
    <property type="entry name" value="AntA"/>
    <property type="match status" value="1"/>
</dbReference>
<feature type="domain" description="AntA/AntB antirepressor" evidence="1">
    <location>
        <begin position="18"/>
        <end position="82"/>
    </location>
</feature>
<dbReference type="PANTHER" id="PTHR36180">
    <property type="entry name" value="DNA-BINDING PROTEIN-RELATED-RELATED"/>
    <property type="match status" value="1"/>
</dbReference>
<comment type="caution">
    <text evidence="2">The sequence shown here is derived from an EMBL/GenBank/DDBJ whole genome shotgun (WGS) entry which is preliminary data.</text>
</comment>
<protein>
    <submittedName>
        <fullName evidence="2">AntA/AntB antirepressor family protein</fullName>
    </submittedName>
</protein>
<dbReference type="InterPro" id="IPR013557">
    <property type="entry name" value="AntA/B_antirep"/>
</dbReference>
<evidence type="ECO:0000259" key="1">
    <source>
        <dbReference type="Pfam" id="PF08346"/>
    </source>
</evidence>
<dbReference type="RefSeq" id="WP_216418719.1">
    <property type="nucleotide sequence ID" value="NZ_JAHLQK010000006.1"/>
</dbReference>
<organism evidence="2 3">
    <name type="scientific">Alkaliphilus flagellatus</name>
    <dbReference type="NCBI Taxonomy" id="2841507"/>
    <lineage>
        <taxon>Bacteria</taxon>
        <taxon>Bacillati</taxon>
        <taxon>Bacillota</taxon>
        <taxon>Clostridia</taxon>
        <taxon>Peptostreptococcales</taxon>
        <taxon>Natronincolaceae</taxon>
        <taxon>Alkaliphilus</taxon>
    </lineage>
</organism>
<gene>
    <name evidence="2" type="ORF">KQI88_15095</name>
</gene>
<evidence type="ECO:0000313" key="2">
    <source>
        <dbReference type="EMBL" id="MBU5677745.1"/>
    </source>
</evidence>
<proteinExistence type="predicted"/>
<dbReference type="PANTHER" id="PTHR36180:SF1">
    <property type="entry name" value="ANTA_ANTB ANTIREPRESSOR DOMAIN-CONTAINING PROTEIN"/>
    <property type="match status" value="1"/>
</dbReference>
<accession>A0ABS6G8K3</accession>
<sequence length="242" mass="28322">MQNLMIEIDVNEKQQQIVSARTLHEGLGISKDFTSWFKNQIERLKLREGVDFTPFRVESTGGRPSVDYAVVLDIAKHICMVSGGEKAWEIRDYFIEVEKQWNSPEAVMARALKMADNTLLEYKSKVIELQQQVEYKTEVIKGITEDVDILTKRNVLNRVVKYKKANFQQRWNELYRVFKETYSVDLKARCEGYNLKQKKKKDQLSVIKYAEKFGHLDNLYKVALKLYETDIKEILDGLEKIA</sequence>
<dbReference type="EMBL" id="JAHLQK010000006">
    <property type="protein sequence ID" value="MBU5677745.1"/>
    <property type="molecule type" value="Genomic_DNA"/>
</dbReference>
<name>A0ABS6G8K3_9FIRM</name>